<accession>A0A9X9LM36</accession>
<proteinExistence type="predicted"/>
<sequence length="45" mass="4781">MVSKTNLWVQHPGAMSLPCDALYEAGEKVTQDNSVPSCEATTASI</sequence>
<name>A0A9X9LM36_GULGU</name>
<comment type="caution">
    <text evidence="1">The sequence shown here is derived from an EMBL/GenBank/DDBJ whole genome shotgun (WGS) entry which is preliminary data.</text>
</comment>
<gene>
    <name evidence="1" type="ORF">BN2614_LOCUS1</name>
</gene>
<keyword evidence="2" id="KW-1185">Reference proteome</keyword>
<dbReference type="AlphaFoldDB" id="A0A9X9LM36"/>
<feature type="non-terminal residue" evidence="1">
    <location>
        <position position="45"/>
    </location>
</feature>
<protein>
    <submittedName>
        <fullName evidence="1">Uncharacterized protein</fullName>
    </submittedName>
</protein>
<evidence type="ECO:0000313" key="2">
    <source>
        <dbReference type="Proteomes" id="UP000269945"/>
    </source>
</evidence>
<dbReference type="EMBL" id="CYRY02007760">
    <property type="protein sequence ID" value="VCW76687.1"/>
    <property type="molecule type" value="Genomic_DNA"/>
</dbReference>
<reference evidence="1 2" key="1">
    <citation type="submission" date="2018-10" db="EMBL/GenBank/DDBJ databases">
        <authorList>
            <person name="Ekblom R."/>
            <person name="Jareborg N."/>
        </authorList>
    </citation>
    <scope>NUCLEOTIDE SEQUENCE [LARGE SCALE GENOMIC DNA]</scope>
    <source>
        <tissue evidence="1">Muscle</tissue>
    </source>
</reference>
<evidence type="ECO:0000313" key="1">
    <source>
        <dbReference type="EMBL" id="VCW76687.1"/>
    </source>
</evidence>
<dbReference type="Proteomes" id="UP000269945">
    <property type="component" value="Unassembled WGS sequence"/>
</dbReference>
<organism evidence="1 2">
    <name type="scientific">Gulo gulo</name>
    <name type="common">Wolverine</name>
    <name type="synonym">Gluton</name>
    <dbReference type="NCBI Taxonomy" id="48420"/>
    <lineage>
        <taxon>Eukaryota</taxon>
        <taxon>Metazoa</taxon>
        <taxon>Chordata</taxon>
        <taxon>Craniata</taxon>
        <taxon>Vertebrata</taxon>
        <taxon>Euteleostomi</taxon>
        <taxon>Mammalia</taxon>
        <taxon>Eutheria</taxon>
        <taxon>Laurasiatheria</taxon>
        <taxon>Carnivora</taxon>
        <taxon>Caniformia</taxon>
        <taxon>Musteloidea</taxon>
        <taxon>Mustelidae</taxon>
        <taxon>Guloninae</taxon>
        <taxon>Gulo</taxon>
    </lineage>
</organism>